<dbReference type="Proteomes" id="UP000305760">
    <property type="component" value="Unassembled WGS sequence"/>
</dbReference>
<gene>
    <name evidence="1" type="ORF">E1B00_00015</name>
</gene>
<comment type="caution">
    <text evidence="1">The sequence shown here is derived from an EMBL/GenBank/DDBJ whole genome shotgun (WGS) entry which is preliminary data.</text>
</comment>
<proteinExistence type="predicted"/>
<dbReference type="AlphaFoldDB" id="A0A5C4RTD4"/>
<organism evidence="1 2">
    <name type="scientific">Arenimonas terrae</name>
    <dbReference type="NCBI Taxonomy" id="2546226"/>
    <lineage>
        <taxon>Bacteria</taxon>
        <taxon>Pseudomonadati</taxon>
        <taxon>Pseudomonadota</taxon>
        <taxon>Gammaproteobacteria</taxon>
        <taxon>Lysobacterales</taxon>
        <taxon>Lysobacteraceae</taxon>
        <taxon>Arenimonas</taxon>
    </lineage>
</organism>
<name>A0A5C4RTD4_9GAMM</name>
<sequence>MTADDEDWALSDLDIALACPACGREMVHDPDSLALAYDRDWALLECGGCSHVSKWQWTLAPFVAWEVPHGVKIVPRRDVH</sequence>
<evidence type="ECO:0000313" key="1">
    <source>
        <dbReference type="EMBL" id="TNJ34215.1"/>
    </source>
</evidence>
<accession>A0A5C4RTD4</accession>
<evidence type="ECO:0000313" key="2">
    <source>
        <dbReference type="Proteomes" id="UP000305760"/>
    </source>
</evidence>
<reference evidence="1 2" key="1">
    <citation type="submission" date="2019-03" db="EMBL/GenBank/DDBJ databases">
        <title>Arenimonas daejeonensis sp. nov., isolated from compost.</title>
        <authorList>
            <person name="Jeon C.O."/>
        </authorList>
    </citation>
    <scope>NUCLEOTIDE SEQUENCE [LARGE SCALE GENOMIC DNA]</scope>
    <source>
        <strain evidence="1 2">R29</strain>
    </source>
</reference>
<dbReference type="RefSeq" id="WP_139444622.1">
    <property type="nucleotide sequence ID" value="NZ_SMDR01000001.1"/>
</dbReference>
<dbReference type="EMBL" id="SMDR01000001">
    <property type="protein sequence ID" value="TNJ34215.1"/>
    <property type="molecule type" value="Genomic_DNA"/>
</dbReference>
<protein>
    <submittedName>
        <fullName evidence="1">Uncharacterized protein</fullName>
    </submittedName>
</protein>
<keyword evidence="2" id="KW-1185">Reference proteome</keyword>